<name>A0A2K2UDL9_9ACTN</name>
<sequence length="519" mass="55818">MLTYELEQRGDANRYEYLYRCIRNDIEQGAIKAGEKLPSKRALARHLGVSLSTVEGAYAQLAAEGYVQAVERKGYFACDLAMPAAARMPVGFEHTSESAGSVRDLRSAVGLARPAGSAHSSDARGGMGCPPDEGPSCDAHPGPPLAAGFAGSAWPEGVFPYRMWARTVRAVLTEESERSLAAAASDAAGSRRLREAIASYLLGFRGMRVDPEQVVIGAGAQTLYHTIIQLVGRSCRLAVEDPGYPRLASIYRANDVDVVPVQLDGRGVSMRALRKSGADVLHCMPSHQFPTGAAVPVSRRYELLSWASDAPGRYLVEDDYDCEFRLAGRPLPALQSIDASERVIYVNTFTKSLGSAFRIGYLVLPSHLARAFRERLGFYASTVGAIDQLALARFMERGDYERHVNRARNRCRTVRAALVSALKASSLGDRLDVEEADAGLHFVLGIATDARDEDVAAAARAEGVEVVPLAAYCATEEARVSSCHRFVVNDASCDPSCADQAADALARAVEGAERAASLC</sequence>
<dbReference type="Gene3D" id="3.40.640.10">
    <property type="entry name" value="Type I PLP-dependent aspartate aminotransferase-like (Major domain)"/>
    <property type="match status" value="1"/>
</dbReference>
<dbReference type="CDD" id="cd07377">
    <property type="entry name" value="WHTH_GntR"/>
    <property type="match status" value="1"/>
</dbReference>
<evidence type="ECO:0000256" key="5">
    <source>
        <dbReference type="ARBA" id="ARBA00023163"/>
    </source>
</evidence>
<dbReference type="PANTHER" id="PTHR46577">
    <property type="entry name" value="HTH-TYPE TRANSCRIPTIONAL REGULATORY PROTEIN GABR"/>
    <property type="match status" value="1"/>
</dbReference>
<organism evidence="8 9">
    <name type="scientific">Enteroscipio rubneri</name>
    <dbReference type="NCBI Taxonomy" id="2070686"/>
    <lineage>
        <taxon>Bacteria</taxon>
        <taxon>Bacillati</taxon>
        <taxon>Actinomycetota</taxon>
        <taxon>Coriobacteriia</taxon>
        <taxon>Eggerthellales</taxon>
        <taxon>Eggerthellaceae</taxon>
        <taxon>Enteroscipio</taxon>
    </lineage>
</organism>
<dbReference type="AlphaFoldDB" id="A0A2K2UDL9"/>
<keyword evidence="5" id="KW-0804">Transcription</keyword>
<feature type="domain" description="HTH gntR-type" evidence="7">
    <location>
        <begin position="12"/>
        <end position="80"/>
    </location>
</feature>
<dbReference type="Pfam" id="PF00392">
    <property type="entry name" value="GntR"/>
    <property type="match status" value="1"/>
</dbReference>
<evidence type="ECO:0000256" key="1">
    <source>
        <dbReference type="ARBA" id="ARBA00005384"/>
    </source>
</evidence>
<dbReference type="InterPro" id="IPR036390">
    <property type="entry name" value="WH_DNA-bd_sf"/>
</dbReference>
<dbReference type="EMBL" id="PPEK01000001">
    <property type="protein sequence ID" value="PNV68426.1"/>
    <property type="molecule type" value="Genomic_DNA"/>
</dbReference>
<dbReference type="InterPro" id="IPR000524">
    <property type="entry name" value="Tscrpt_reg_HTH_GntR"/>
</dbReference>
<keyword evidence="2" id="KW-0663">Pyridoxal phosphate</keyword>
<keyword evidence="9" id="KW-1185">Reference proteome</keyword>
<dbReference type="OrthoDB" id="594134at2"/>
<dbReference type="SUPFAM" id="SSF53383">
    <property type="entry name" value="PLP-dependent transferases"/>
    <property type="match status" value="1"/>
</dbReference>
<dbReference type="Pfam" id="PF00155">
    <property type="entry name" value="Aminotran_1_2"/>
    <property type="match status" value="1"/>
</dbReference>
<comment type="similarity">
    <text evidence="1">In the C-terminal section; belongs to the class-I pyridoxal-phosphate-dependent aminotransferase family.</text>
</comment>
<evidence type="ECO:0000259" key="7">
    <source>
        <dbReference type="PROSITE" id="PS50949"/>
    </source>
</evidence>
<evidence type="ECO:0000256" key="3">
    <source>
        <dbReference type="ARBA" id="ARBA00023015"/>
    </source>
</evidence>
<dbReference type="InterPro" id="IPR015424">
    <property type="entry name" value="PyrdxlP-dep_Trfase"/>
</dbReference>
<keyword evidence="4" id="KW-0238">DNA-binding</keyword>
<dbReference type="GO" id="GO:0030170">
    <property type="term" value="F:pyridoxal phosphate binding"/>
    <property type="evidence" value="ECO:0007669"/>
    <property type="project" value="InterPro"/>
</dbReference>
<dbReference type="InterPro" id="IPR051446">
    <property type="entry name" value="HTH_trans_reg/aminotransferase"/>
</dbReference>
<evidence type="ECO:0000256" key="2">
    <source>
        <dbReference type="ARBA" id="ARBA00022898"/>
    </source>
</evidence>
<dbReference type="RefSeq" id="WP_103263755.1">
    <property type="nucleotide sequence ID" value="NZ_CABMLE010000001.1"/>
</dbReference>
<dbReference type="SUPFAM" id="SSF46785">
    <property type="entry name" value="Winged helix' DNA-binding domain"/>
    <property type="match status" value="1"/>
</dbReference>
<evidence type="ECO:0000256" key="4">
    <source>
        <dbReference type="ARBA" id="ARBA00023125"/>
    </source>
</evidence>
<proteinExistence type="inferred from homology"/>
<gene>
    <name evidence="8" type="ORF">C2L71_00035</name>
</gene>
<dbReference type="InterPro" id="IPR004839">
    <property type="entry name" value="Aminotransferase_I/II_large"/>
</dbReference>
<evidence type="ECO:0000313" key="8">
    <source>
        <dbReference type="EMBL" id="PNV68426.1"/>
    </source>
</evidence>
<protein>
    <submittedName>
        <fullName evidence="8">GntR family transcriptional regulator</fullName>
    </submittedName>
</protein>
<dbReference type="PROSITE" id="PS50949">
    <property type="entry name" value="HTH_GNTR"/>
    <property type="match status" value="1"/>
</dbReference>
<dbReference type="Proteomes" id="UP000236197">
    <property type="component" value="Unassembled WGS sequence"/>
</dbReference>
<dbReference type="InterPro" id="IPR015421">
    <property type="entry name" value="PyrdxlP-dep_Trfase_major"/>
</dbReference>
<feature type="region of interest" description="Disordered" evidence="6">
    <location>
        <begin position="113"/>
        <end position="135"/>
    </location>
</feature>
<evidence type="ECO:0000256" key="6">
    <source>
        <dbReference type="SAM" id="MobiDB-lite"/>
    </source>
</evidence>
<dbReference type="SMART" id="SM00345">
    <property type="entry name" value="HTH_GNTR"/>
    <property type="match status" value="1"/>
</dbReference>
<keyword evidence="3" id="KW-0805">Transcription regulation</keyword>
<dbReference type="CDD" id="cd00609">
    <property type="entry name" value="AAT_like"/>
    <property type="match status" value="1"/>
</dbReference>
<evidence type="ECO:0000313" key="9">
    <source>
        <dbReference type="Proteomes" id="UP000236197"/>
    </source>
</evidence>
<reference evidence="9" key="1">
    <citation type="submission" date="2018-01" db="EMBL/GenBank/DDBJ databases">
        <title>Rubneribacter badeniensis gen. nov., sp. nov., and Colonibacter rubneri, gen. nov., sp. nov., WGS of new members of the Eggerthellaceae.</title>
        <authorList>
            <person name="Danylec N."/>
            <person name="Stoll D.A."/>
            <person name="Doetsch A."/>
            <person name="Kulling S.E."/>
            <person name="Huch M."/>
        </authorList>
    </citation>
    <scope>NUCLEOTIDE SEQUENCE [LARGE SCALE GENOMIC DNA]</scope>
    <source>
        <strain evidence="9">ResAG-96</strain>
    </source>
</reference>
<dbReference type="PANTHER" id="PTHR46577:SF1">
    <property type="entry name" value="HTH-TYPE TRANSCRIPTIONAL REGULATORY PROTEIN GABR"/>
    <property type="match status" value="1"/>
</dbReference>
<dbReference type="InterPro" id="IPR036388">
    <property type="entry name" value="WH-like_DNA-bd_sf"/>
</dbReference>
<comment type="caution">
    <text evidence="8">The sequence shown here is derived from an EMBL/GenBank/DDBJ whole genome shotgun (WGS) entry which is preliminary data.</text>
</comment>
<dbReference type="GO" id="GO:0003700">
    <property type="term" value="F:DNA-binding transcription factor activity"/>
    <property type="evidence" value="ECO:0007669"/>
    <property type="project" value="InterPro"/>
</dbReference>
<dbReference type="Gene3D" id="1.10.10.10">
    <property type="entry name" value="Winged helix-like DNA-binding domain superfamily/Winged helix DNA-binding domain"/>
    <property type="match status" value="1"/>
</dbReference>
<dbReference type="GO" id="GO:0003677">
    <property type="term" value="F:DNA binding"/>
    <property type="evidence" value="ECO:0007669"/>
    <property type="project" value="UniProtKB-KW"/>
</dbReference>
<accession>A0A2K2UDL9</accession>